<organism evidence="1 2">
    <name type="scientific">Bifidobacterium miconis</name>
    <dbReference type="NCBI Taxonomy" id="2834435"/>
    <lineage>
        <taxon>Bacteria</taxon>
        <taxon>Bacillati</taxon>
        <taxon>Actinomycetota</taxon>
        <taxon>Actinomycetes</taxon>
        <taxon>Bifidobacteriales</taxon>
        <taxon>Bifidobacteriaceae</taxon>
        <taxon>Bifidobacterium</taxon>
    </lineage>
</organism>
<keyword evidence="2" id="KW-1185">Reference proteome</keyword>
<gene>
    <name evidence="1" type="ORF">KIH79_01095</name>
</gene>
<dbReference type="EMBL" id="JAHBBH010000002">
    <property type="protein sequence ID" value="MBW3091568.1"/>
    <property type="molecule type" value="Genomic_DNA"/>
</dbReference>
<evidence type="ECO:0000313" key="1">
    <source>
        <dbReference type="EMBL" id="MBW3091568.1"/>
    </source>
</evidence>
<evidence type="ECO:0000313" key="2">
    <source>
        <dbReference type="Proteomes" id="UP000700815"/>
    </source>
</evidence>
<protein>
    <submittedName>
        <fullName evidence="1">Uncharacterized protein</fullName>
    </submittedName>
</protein>
<comment type="caution">
    <text evidence="1">The sequence shown here is derived from an EMBL/GenBank/DDBJ whole genome shotgun (WGS) entry which is preliminary data.</text>
</comment>
<proteinExistence type="predicted"/>
<sequence>MSMFDQTSAFGGAPSTFGADYVCSCHGIVAASQSLVHARVAQTRLAADDTATPQARSMTMPWEGNAASLFRQRLADCASAAQRALDDAEATLRIAGAGA</sequence>
<accession>A0ABS6WBZ5</accession>
<reference evidence="1 2" key="1">
    <citation type="submission" date="2021-05" db="EMBL/GenBank/DDBJ databases">
        <title>Phylogenetic classification of ten novel species belonging to the genus Bifidobacterium comprising B. colchicus sp. nov., B. abeli sp. nov., B. bicoloris sp. nov., B. guerezis sp. nov., B. rosaliae sp. nov., B. santillanensis sp. nov., B. argentati sp. nov., B. amazzoni sp. nov., B. pluviali sp. nov., and B. pinnaculum sp. nov.</title>
        <authorList>
            <person name="Lugli G.A."/>
            <person name="Ruiz Garcia L."/>
            <person name="Margolles A."/>
            <person name="Ventura M."/>
        </authorList>
    </citation>
    <scope>NUCLEOTIDE SEQUENCE [LARGE SCALE GENOMIC DNA]</scope>
    <source>
        <strain evidence="1 2">82T10</strain>
    </source>
</reference>
<dbReference type="Proteomes" id="UP000700815">
    <property type="component" value="Unassembled WGS sequence"/>
</dbReference>
<dbReference type="RefSeq" id="WP_219057689.1">
    <property type="nucleotide sequence ID" value="NZ_JAHBBH010000002.1"/>
</dbReference>
<name>A0ABS6WBZ5_9BIFI</name>